<dbReference type="Proteomes" id="UP000444318">
    <property type="component" value="Unassembled WGS sequence"/>
</dbReference>
<gene>
    <name evidence="13" type="ORF">GEV01_03160</name>
</gene>
<dbReference type="InterPro" id="IPR029016">
    <property type="entry name" value="GAF-like_dom_sf"/>
</dbReference>
<dbReference type="InterPro" id="IPR005467">
    <property type="entry name" value="His_kinase_dom"/>
</dbReference>
<feature type="modified residue" description="4-aspartylphosphate" evidence="7">
    <location>
        <position position="932"/>
    </location>
</feature>
<feature type="compositionally biased region" description="Low complexity" evidence="8">
    <location>
        <begin position="544"/>
        <end position="596"/>
    </location>
</feature>
<dbReference type="SMART" id="SM00065">
    <property type="entry name" value="GAF"/>
    <property type="match status" value="1"/>
</dbReference>
<keyword evidence="14" id="KW-1185">Reference proteome</keyword>
<dbReference type="GO" id="GO:0016020">
    <property type="term" value="C:membrane"/>
    <property type="evidence" value="ECO:0007669"/>
    <property type="project" value="UniProtKB-SubCell"/>
</dbReference>
<dbReference type="InterPro" id="IPR004358">
    <property type="entry name" value="Sig_transdc_His_kin-like_C"/>
</dbReference>
<organism evidence="13 14">
    <name type="scientific">Rugamonas rivuli</name>
    <dbReference type="NCBI Taxonomy" id="2743358"/>
    <lineage>
        <taxon>Bacteria</taxon>
        <taxon>Pseudomonadati</taxon>
        <taxon>Pseudomonadota</taxon>
        <taxon>Betaproteobacteria</taxon>
        <taxon>Burkholderiales</taxon>
        <taxon>Oxalobacteraceae</taxon>
        <taxon>Telluria group</taxon>
        <taxon>Rugamonas</taxon>
    </lineage>
</organism>
<dbReference type="SMART" id="SM00388">
    <property type="entry name" value="HisKA"/>
    <property type="match status" value="1"/>
</dbReference>
<dbReference type="Pfam" id="PF00512">
    <property type="entry name" value="HisKA"/>
    <property type="match status" value="1"/>
</dbReference>
<feature type="modified residue" description="4-aspartylphosphate" evidence="7">
    <location>
        <position position="1200"/>
    </location>
</feature>
<proteinExistence type="predicted"/>
<dbReference type="InterPro" id="IPR003594">
    <property type="entry name" value="HATPase_dom"/>
</dbReference>
<dbReference type="PROSITE" id="PS50885">
    <property type="entry name" value="HAMP"/>
    <property type="match status" value="1"/>
</dbReference>
<keyword evidence="9" id="KW-0812">Transmembrane</keyword>
<dbReference type="RefSeq" id="WP_152801611.1">
    <property type="nucleotide sequence ID" value="NZ_WHUF01000001.1"/>
</dbReference>
<reference evidence="13 14" key="1">
    <citation type="submission" date="2019-10" db="EMBL/GenBank/DDBJ databases">
        <title>Two novel species isolated from a subtropical stream in China.</title>
        <authorList>
            <person name="Lu H."/>
        </authorList>
    </citation>
    <scope>NUCLEOTIDE SEQUENCE [LARGE SCALE GENOMIC DNA]</scope>
    <source>
        <strain evidence="13 14">FT103W</strain>
    </source>
</reference>
<evidence type="ECO:0000256" key="2">
    <source>
        <dbReference type="ARBA" id="ARBA00004370"/>
    </source>
</evidence>
<feature type="transmembrane region" description="Helical" evidence="9">
    <location>
        <begin position="207"/>
        <end position="227"/>
    </location>
</feature>
<dbReference type="Gene3D" id="3.30.565.10">
    <property type="entry name" value="Histidine kinase-like ATPase, C-terminal domain"/>
    <property type="match status" value="1"/>
</dbReference>
<evidence type="ECO:0000256" key="6">
    <source>
        <dbReference type="ARBA" id="ARBA00022777"/>
    </source>
</evidence>
<dbReference type="Gene3D" id="3.30.450.40">
    <property type="match status" value="1"/>
</dbReference>
<dbReference type="SMART" id="SM00387">
    <property type="entry name" value="HATPase_c"/>
    <property type="match status" value="1"/>
</dbReference>
<comment type="catalytic activity">
    <reaction evidence="1">
        <text>ATP + protein L-histidine = ADP + protein N-phospho-L-histidine.</text>
        <dbReference type="EC" id="2.7.13.3"/>
    </reaction>
</comment>
<keyword evidence="9" id="KW-0472">Membrane</keyword>
<dbReference type="Pfam" id="PF00672">
    <property type="entry name" value="HAMP"/>
    <property type="match status" value="1"/>
</dbReference>
<dbReference type="InterPro" id="IPR036097">
    <property type="entry name" value="HisK_dim/P_sf"/>
</dbReference>
<dbReference type="AlphaFoldDB" id="A0A843S312"/>
<dbReference type="Gene3D" id="3.40.50.2300">
    <property type="match status" value="2"/>
</dbReference>
<evidence type="ECO:0000259" key="11">
    <source>
        <dbReference type="PROSITE" id="PS50110"/>
    </source>
</evidence>
<evidence type="ECO:0000256" key="5">
    <source>
        <dbReference type="ARBA" id="ARBA00022679"/>
    </source>
</evidence>
<feature type="domain" description="Histidine kinase" evidence="10">
    <location>
        <begin position="624"/>
        <end position="844"/>
    </location>
</feature>
<comment type="subcellular location">
    <subcellularLocation>
        <location evidence="2">Membrane</location>
    </subcellularLocation>
</comment>
<dbReference type="Pfam" id="PF13185">
    <property type="entry name" value="GAF_2"/>
    <property type="match status" value="1"/>
</dbReference>
<dbReference type="EMBL" id="WHUF01000001">
    <property type="protein sequence ID" value="MQA18509.1"/>
    <property type="molecule type" value="Genomic_DNA"/>
</dbReference>
<evidence type="ECO:0000256" key="4">
    <source>
        <dbReference type="ARBA" id="ARBA00022553"/>
    </source>
</evidence>
<evidence type="ECO:0000259" key="10">
    <source>
        <dbReference type="PROSITE" id="PS50109"/>
    </source>
</evidence>
<keyword evidence="4 7" id="KW-0597">Phosphoprotein</keyword>
<dbReference type="InterPro" id="IPR003661">
    <property type="entry name" value="HisK_dim/P_dom"/>
</dbReference>
<name>A0A843S312_9BURK</name>
<dbReference type="Pfam" id="PF02518">
    <property type="entry name" value="HATPase_c"/>
    <property type="match status" value="1"/>
</dbReference>
<evidence type="ECO:0000256" key="3">
    <source>
        <dbReference type="ARBA" id="ARBA00012438"/>
    </source>
</evidence>
<dbReference type="InterPro" id="IPR001789">
    <property type="entry name" value="Sig_transdc_resp-reg_receiver"/>
</dbReference>
<dbReference type="InterPro" id="IPR003018">
    <property type="entry name" value="GAF"/>
</dbReference>
<dbReference type="InterPro" id="IPR011006">
    <property type="entry name" value="CheY-like_superfamily"/>
</dbReference>
<dbReference type="CDD" id="cd00082">
    <property type="entry name" value="HisKA"/>
    <property type="match status" value="1"/>
</dbReference>
<dbReference type="SUPFAM" id="SSF47384">
    <property type="entry name" value="Homodimeric domain of signal transducing histidine kinase"/>
    <property type="match status" value="1"/>
</dbReference>
<dbReference type="SUPFAM" id="SSF55874">
    <property type="entry name" value="ATPase domain of HSP90 chaperone/DNA topoisomerase II/histidine kinase"/>
    <property type="match status" value="1"/>
</dbReference>
<dbReference type="SMART" id="SM00448">
    <property type="entry name" value="REC"/>
    <property type="match status" value="2"/>
</dbReference>
<dbReference type="PANTHER" id="PTHR43047">
    <property type="entry name" value="TWO-COMPONENT HISTIDINE PROTEIN KINASE"/>
    <property type="match status" value="1"/>
</dbReference>
<keyword evidence="9" id="KW-1133">Transmembrane helix</keyword>
<dbReference type="PROSITE" id="PS50109">
    <property type="entry name" value="HIS_KIN"/>
    <property type="match status" value="1"/>
</dbReference>
<dbReference type="Pfam" id="PF00072">
    <property type="entry name" value="Response_reg"/>
    <property type="match status" value="2"/>
</dbReference>
<evidence type="ECO:0000259" key="12">
    <source>
        <dbReference type="PROSITE" id="PS50885"/>
    </source>
</evidence>
<dbReference type="Gene3D" id="1.10.287.130">
    <property type="match status" value="1"/>
</dbReference>
<protein>
    <recommendedName>
        <fullName evidence="3">histidine kinase</fullName>
        <ecNumber evidence="3">2.7.13.3</ecNumber>
    </recommendedName>
</protein>
<evidence type="ECO:0000256" key="7">
    <source>
        <dbReference type="PROSITE-ProRule" id="PRU00169"/>
    </source>
</evidence>
<dbReference type="CDD" id="cd17546">
    <property type="entry name" value="REC_hyHK_CKI1_RcsC-like"/>
    <property type="match status" value="1"/>
</dbReference>
<evidence type="ECO:0000256" key="9">
    <source>
        <dbReference type="SAM" id="Phobius"/>
    </source>
</evidence>
<dbReference type="SUPFAM" id="SSF55781">
    <property type="entry name" value="GAF domain-like"/>
    <property type="match status" value="1"/>
</dbReference>
<dbReference type="CDD" id="cd16922">
    <property type="entry name" value="HATPase_EvgS-ArcB-TorS-like"/>
    <property type="match status" value="1"/>
</dbReference>
<feature type="domain" description="Response regulatory" evidence="11">
    <location>
        <begin position="1151"/>
        <end position="1267"/>
    </location>
</feature>
<feature type="region of interest" description="Disordered" evidence="8">
    <location>
        <begin position="536"/>
        <end position="596"/>
    </location>
</feature>
<feature type="domain" description="HAMP" evidence="12">
    <location>
        <begin position="275"/>
        <end position="325"/>
    </location>
</feature>
<evidence type="ECO:0000256" key="1">
    <source>
        <dbReference type="ARBA" id="ARBA00000085"/>
    </source>
</evidence>
<dbReference type="SUPFAM" id="SSF52172">
    <property type="entry name" value="CheY-like"/>
    <property type="match status" value="2"/>
</dbReference>
<dbReference type="EC" id="2.7.13.3" evidence="3"/>
<dbReference type="PROSITE" id="PS50110">
    <property type="entry name" value="RESPONSE_REGULATORY"/>
    <property type="match status" value="2"/>
</dbReference>
<accession>A0A843S312</accession>
<keyword evidence="5" id="KW-0808">Transferase</keyword>
<keyword evidence="6" id="KW-0418">Kinase</keyword>
<dbReference type="InterPro" id="IPR036890">
    <property type="entry name" value="HATPase_C_sf"/>
</dbReference>
<comment type="caution">
    <text evidence="13">The sequence shown here is derived from an EMBL/GenBank/DDBJ whole genome shotgun (WGS) entry which is preliminary data.</text>
</comment>
<feature type="domain" description="Response regulatory" evidence="11">
    <location>
        <begin position="883"/>
        <end position="996"/>
    </location>
</feature>
<evidence type="ECO:0000313" key="13">
    <source>
        <dbReference type="EMBL" id="MQA18509.1"/>
    </source>
</evidence>
<evidence type="ECO:0000256" key="8">
    <source>
        <dbReference type="SAM" id="MobiDB-lite"/>
    </source>
</evidence>
<dbReference type="InterPro" id="IPR003660">
    <property type="entry name" value="HAMP_dom"/>
</dbReference>
<evidence type="ECO:0000313" key="14">
    <source>
        <dbReference type="Proteomes" id="UP000444318"/>
    </source>
</evidence>
<dbReference type="GO" id="GO:0000155">
    <property type="term" value="F:phosphorelay sensor kinase activity"/>
    <property type="evidence" value="ECO:0007669"/>
    <property type="project" value="InterPro"/>
</dbReference>
<sequence length="1272" mass="138672">MKHPVPAECLEGMDMMRTVAAKMAALTLTALLGLATVTAVNQFQTDRVYEGANFGNFNAAPSLVVLDEMRRSFLQLSVQLSRHIHTYAGESSPETEKLLKADRQAVFDAINKYDIDGCLGNNCYADNTDKAYLEKERVVWAKYDAALDAILKTARGGPSEMAKARSMMLEADPMANELHDLITKHIVYNVDIAKDFTAKAMLIKREALYITLGIGAVMVVLIGGMGFGTARSIIRQLGGDPEAAASVAARFATGDLTERIELRPGDTASVMARIKTMIAAMERLASRAEAIGKGDLEQEVQLSSEHDRLGKALNEMIRMLRSGKQENERRNWLKDGYAQLSSSLSGDLSSEQLADSAVAMIGRYLGAGRGVFYRYVEASEQLELIGSYMYTERNRIGARYALGEGAVGQVARERKPIILAVADDEPAPIVTGTVQETPRYTYTYPLVHEKELVGVLELSSMVGFDERRVEFLNNVTTLLSSLLFVADQRAHIRKLLLASEAGEKEMRAQSEQLRAANDQMLEQQRQLQQRTEQLQENNARMEEQQQQLQQQTEELQQSNAQMEEQQQQLQQQAEEMQQTNAQMEEQQQQLQQQNADLQESRRLQEIRTQQLDQASKYKSEFLSNMSHELRTPLNSIILLSKMMCSDDAAGVGGEAYKWAQVIHRSGQDLLRLINDVLDLSKVEAGRMDVHLAPVASAQVCADLQGMFEHMARDKGLSLTVTDQLQGDFVTDWDKLSQVLRNLLANAVKFTREGGVSFTIGRRPGAALPLCLSVRDTGIGIAVDKRSVIFEAFQQADGSTSREFGGTGLGLTISQRFVQMLGGAIELNSEPERGSEFIVLLPEVAASGGAEALPVAAPAMGHAPAAAVAPQADDRAQLGPDDLLILLVDDDEAFCLSVLTMNRRLGYKTVLARTGAEGLQLAARHKPHGILLDLSLPDMDGSEVLHQLKSRPELAPIPVHIVSSRDRDDALLLQGAIGFLQKPADEVLLERAEVALLGAVARVGAGGKGILVVENGGITGTEVGAIIGTSHGPVQAAAPGAALDALLQQQRWPLAVIDLGRAPLQSSLDLAARLREANPGIALVFYAIDHPSDVDSAALRRWSECVIVKTGQADRRLLENVERFLRAVPQQRATPSAKTPAGRDGKPLTGKHILVVDDDPRNLFVMTAALERHGARISNAVNGRRALDLLREQRVDLILMDIMMPEMDGMQAIAALRADSTLSSIPVVAISAKASPADMADILASGADDYLSKPVDYDVLVAKAVKWCGGRVS</sequence>
<dbReference type="PRINTS" id="PR00344">
    <property type="entry name" value="BCTRLSENSOR"/>
</dbReference>